<dbReference type="InterPro" id="IPR006015">
    <property type="entry name" value="Universal_stress_UspA"/>
</dbReference>
<feature type="domain" description="UspA" evidence="3">
    <location>
        <begin position="153"/>
        <end position="294"/>
    </location>
</feature>
<evidence type="ECO:0000256" key="1">
    <source>
        <dbReference type="ARBA" id="ARBA00008791"/>
    </source>
</evidence>
<gene>
    <name evidence="4" type="ORF">ENK44_17125</name>
</gene>
<dbReference type="EMBL" id="DRQG01000161">
    <property type="protein sequence ID" value="HGY57433.1"/>
    <property type="molecule type" value="Genomic_DNA"/>
</dbReference>
<dbReference type="PRINTS" id="PR01438">
    <property type="entry name" value="UNVRSLSTRESS"/>
</dbReference>
<dbReference type="CDD" id="cd00293">
    <property type="entry name" value="USP-like"/>
    <property type="match status" value="2"/>
</dbReference>
<protein>
    <submittedName>
        <fullName evidence="4">Universal stress protein</fullName>
    </submittedName>
</protein>
<dbReference type="InterPro" id="IPR006016">
    <property type="entry name" value="UspA"/>
</dbReference>
<dbReference type="PANTHER" id="PTHR46268:SF6">
    <property type="entry name" value="UNIVERSAL STRESS PROTEIN UP12"/>
    <property type="match status" value="1"/>
</dbReference>
<dbReference type="SUPFAM" id="SSF52402">
    <property type="entry name" value="Adenine nucleotide alpha hydrolases-like"/>
    <property type="match status" value="2"/>
</dbReference>
<feature type="coiled-coil region" evidence="2">
    <location>
        <begin position="47"/>
        <end position="74"/>
    </location>
</feature>
<keyword evidence="2" id="KW-0175">Coiled coil</keyword>
<dbReference type="PANTHER" id="PTHR46268">
    <property type="entry name" value="STRESS RESPONSE PROTEIN NHAX"/>
    <property type="match status" value="1"/>
</dbReference>
<reference evidence="4" key="1">
    <citation type="journal article" date="2020" name="mSystems">
        <title>Genome- and Community-Level Interaction Insights into Carbon Utilization and Element Cycling Functions of Hydrothermarchaeota in Hydrothermal Sediment.</title>
        <authorList>
            <person name="Zhou Z."/>
            <person name="Liu Y."/>
            <person name="Xu W."/>
            <person name="Pan J."/>
            <person name="Luo Z.H."/>
            <person name="Li M."/>
        </authorList>
    </citation>
    <scope>NUCLEOTIDE SEQUENCE [LARGE SCALE GENOMIC DNA]</scope>
    <source>
        <strain evidence="4">HyVt-577</strain>
    </source>
</reference>
<evidence type="ECO:0000313" key="4">
    <source>
        <dbReference type="EMBL" id="HGY57433.1"/>
    </source>
</evidence>
<organism evidence="4">
    <name type="scientific">Caldithrix abyssi</name>
    <dbReference type="NCBI Taxonomy" id="187145"/>
    <lineage>
        <taxon>Bacteria</taxon>
        <taxon>Pseudomonadati</taxon>
        <taxon>Calditrichota</taxon>
        <taxon>Calditrichia</taxon>
        <taxon>Calditrichales</taxon>
        <taxon>Calditrichaceae</taxon>
        <taxon>Caldithrix</taxon>
    </lineage>
</organism>
<dbReference type="AlphaFoldDB" id="A0A7V4U4A5"/>
<dbReference type="InterPro" id="IPR014729">
    <property type="entry name" value="Rossmann-like_a/b/a_fold"/>
</dbReference>
<sequence>MNIKRILVPTDFSDTATKAVEMALLWADRFEAELVVLHARVMFEDDISRIESGLKDLQEKEQKIEDELMQKLRHPTRNHGHLKIQHEIIRGYSAPSAILGYIKNNPFDLVIIGTHGRSGLEHFLIGSVAEKVVRYAPAAVLTVPGTAECKVFFQRLIVPFDFSEYAQLALEQALALADSQGLELHLVYVVEEDVHPAWYAWGAQSIFDVLPQIKEKAREKMQEALAKLNVPENVTVVTEVVPGKAHKEIAAYAKKVEADGVVMATHGRVGLDRFLLGSTTERVIRSVKLPILTLKQKQLI</sequence>
<name>A0A7V4U4A5_CALAY</name>
<proteinExistence type="inferred from homology"/>
<comment type="caution">
    <text evidence="4">The sequence shown here is derived from an EMBL/GenBank/DDBJ whole genome shotgun (WGS) entry which is preliminary data.</text>
</comment>
<feature type="domain" description="UspA" evidence="3">
    <location>
        <begin position="3"/>
        <end position="144"/>
    </location>
</feature>
<dbReference type="Gene3D" id="3.40.50.620">
    <property type="entry name" value="HUPs"/>
    <property type="match status" value="2"/>
</dbReference>
<evidence type="ECO:0000256" key="2">
    <source>
        <dbReference type="SAM" id="Coils"/>
    </source>
</evidence>
<evidence type="ECO:0000259" key="3">
    <source>
        <dbReference type="Pfam" id="PF00582"/>
    </source>
</evidence>
<dbReference type="Proteomes" id="UP000885779">
    <property type="component" value="Unassembled WGS sequence"/>
</dbReference>
<accession>A0A7V4U4A5</accession>
<comment type="similarity">
    <text evidence="1">Belongs to the universal stress protein A family.</text>
</comment>
<dbReference type="Pfam" id="PF00582">
    <property type="entry name" value="Usp"/>
    <property type="match status" value="2"/>
</dbReference>